<name>A0A4R6XRC1_9GAMM</name>
<comment type="subcellular location">
    <subcellularLocation>
        <location evidence="1 15">Cytoplasm</location>
    </subcellularLocation>
</comment>
<dbReference type="NCBIfam" id="TIGR00667">
    <property type="entry name" value="aat"/>
    <property type="match status" value="1"/>
</dbReference>
<evidence type="ECO:0000256" key="11">
    <source>
        <dbReference type="ARBA" id="ARBA00074372"/>
    </source>
</evidence>
<proteinExistence type="inferred from homology"/>
<evidence type="ECO:0000256" key="13">
    <source>
        <dbReference type="ARBA" id="ARBA00077165"/>
    </source>
</evidence>
<dbReference type="EMBL" id="SNZB01000002">
    <property type="protein sequence ID" value="TDR22432.1"/>
    <property type="molecule type" value="Genomic_DNA"/>
</dbReference>
<reference evidence="16 17" key="1">
    <citation type="submission" date="2019-03" db="EMBL/GenBank/DDBJ databases">
        <title>Genomic Encyclopedia of Type Strains, Phase IV (KMG-IV): sequencing the most valuable type-strain genomes for metagenomic binning, comparative biology and taxonomic classification.</title>
        <authorList>
            <person name="Goeker M."/>
        </authorList>
    </citation>
    <scope>NUCLEOTIDE SEQUENCE [LARGE SCALE GENOMIC DNA]</scope>
    <source>
        <strain evidence="16 17">DSM 25488</strain>
    </source>
</reference>
<organism evidence="16 17">
    <name type="scientific">Marinicella litoralis</name>
    <dbReference type="NCBI Taxonomy" id="644220"/>
    <lineage>
        <taxon>Bacteria</taxon>
        <taxon>Pseudomonadati</taxon>
        <taxon>Pseudomonadota</taxon>
        <taxon>Gammaproteobacteria</taxon>
        <taxon>Lysobacterales</taxon>
        <taxon>Marinicellaceae</taxon>
        <taxon>Marinicella</taxon>
    </lineage>
</organism>
<protein>
    <recommendedName>
        <fullName evidence="11 15">Leucyl/phenylalanyl-tRNA--protein transferase</fullName>
        <ecNumber evidence="10 15">2.3.2.6</ecNumber>
    </recommendedName>
    <alternativeName>
        <fullName evidence="12 15">L/F-transferase</fullName>
    </alternativeName>
    <alternativeName>
        <fullName evidence="13 15">Leucyltransferase</fullName>
    </alternativeName>
    <alternativeName>
        <fullName evidence="14 15">Phenyalanyltransferase</fullName>
    </alternativeName>
</protein>
<dbReference type="Proteomes" id="UP000295724">
    <property type="component" value="Unassembled WGS sequence"/>
</dbReference>
<evidence type="ECO:0000256" key="8">
    <source>
        <dbReference type="ARBA" id="ARBA00054043"/>
    </source>
</evidence>
<dbReference type="HAMAP" id="MF_00688">
    <property type="entry name" value="Leu_Phe_trans"/>
    <property type="match status" value="1"/>
</dbReference>
<dbReference type="PANTHER" id="PTHR30098">
    <property type="entry name" value="LEUCYL/PHENYLALANYL-TRNA--PROTEIN TRANSFERASE"/>
    <property type="match status" value="1"/>
</dbReference>
<keyword evidence="3 15" id="KW-0808">Transferase</keyword>
<comment type="function">
    <text evidence="8 15">Functions in the N-end rule pathway of protein degradation where it conjugates Leu, Phe and, less efficiently, Met from aminoacyl-tRNAs to the N-termini of proteins containing an N-terminal arginine or lysine.</text>
</comment>
<evidence type="ECO:0000256" key="15">
    <source>
        <dbReference type="HAMAP-Rule" id="MF_00688"/>
    </source>
</evidence>
<comment type="catalytic activity">
    <reaction evidence="5 15">
        <text>L-phenylalanyl-tRNA(Phe) + an N-terminal L-alpha-aminoacyl-[protein] = an N-terminal L-phenylalanyl-L-alpha-aminoacyl-[protein] + tRNA(Phe)</text>
        <dbReference type="Rhea" id="RHEA:43632"/>
        <dbReference type="Rhea" id="RHEA-COMP:9668"/>
        <dbReference type="Rhea" id="RHEA-COMP:9699"/>
        <dbReference type="Rhea" id="RHEA-COMP:10636"/>
        <dbReference type="Rhea" id="RHEA-COMP:10637"/>
        <dbReference type="ChEBI" id="CHEBI:78442"/>
        <dbReference type="ChEBI" id="CHEBI:78531"/>
        <dbReference type="ChEBI" id="CHEBI:78597"/>
        <dbReference type="ChEBI" id="CHEBI:83561"/>
        <dbReference type="EC" id="2.3.2.6"/>
    </reaction>
</comment>
<evidence type="ECO:0000256" key="9">
    <source>
        <dbReference type="ARBA" id="ARBA00061535"/>
    </source>
</evidence>
<dbReference type="GO" id="GO:0030163">
    <property type="term" value="P:protein catabolic process"/>
    <property type="evidence" value="ECO:0007669"/>
    <property type="project" value="UniProtKB-UniRule"/>
</dbReference>
<dbReference type="Gene3D" id="3.30.70.3550">
    <property type="entry name" value="Leucyl/phenylalanyl-tRNA-protein transferase, N-terminal domain"/>
    <property type="match status" value="1"/>
</dbReference>
<dbReference type="InterPro" id="IPR016181">
    <property type="entry name" value="Acyl_CoA_acyltransferase"/>
</dbReference>
<evidence type="ECO:0000256" key="4">
    <source>
        <dbReference type="ARBA" id="ARBA00023315"/>
    </source>
</evidence>
<comment type="catalytic activity">
    <reaction evidence="7 15">
        <text>N-terminal L-lysyl-[protein] + L-leucyl-tRNA(Leu) = N-terminal L-leucyl-L-lysyl-[protein] + tRNA(Leu) + H(+)</text>
        <dbReference type="Rhea" id="RHEA:12340"/>
        <dbReference type="Rhea" id="RHEA-COMP:9613"/>
        <dbReference type="Rhea" id="RHEA-COMP:9622"/>
        <dbReference type="Rhea" id="RHEA-COMP:12670"/>
        <dbReference type="Rhea" id="RHEA-COMP:12671"/>
        <dbReference type="ChEBI" id="CHEBI:15378"/>
        <dbReference type="ChEBI" id="CHEBI:65249"/>
        <dbReference type="ChEBI" id="CHEBI:78442"/>
        <dbReference type="ChEBI" id="CHEBI:78494"/>
        <dbReference type="ChEBI" id="CHEBI:133043"/>
        <dbReference type="EC" id="2.3.2.6"/>
    </reaction>
</comment>
<dbReference type="GO" id="GO:0005737">
    <property type="term" value="C:cytoplasm"/>
    <property type="evidence" value="ECO:0007669"/>
    <property type="project" value="UniProtKB-SubCell"/>
</dbReference>
<dbReference type="GO" id="GO:0008914">
    <property type="term" value="F:leucyl-tRNA--protein transferase activity"/>
    <property type="evidence" value="ECO:0007669"/>
    <property type="project" value="UniProtKB-UniRule"/>
</dbReference>
<gene>
    <name evidence="15" type="primary">aat</name>
    <name evidence="16" type="ORF">C8D91_0921</name>
</gene>
<dbReference type="InterPro" id="IPR042221">
    <property type="entry name" value="Leu/Phe-tRNA_Trfase_N"/>
</dbReference>
<dbReference type="InterPro" id="IPR004616">
    <property type="entry name" value="Leu/Phe-tRNA_Trfase"/>
</dbReference>
<evidence type="ECO:0000256" key="2">
    <source>
        <dbReference type="ARBA" id="ARBA00022490"/>
    </source>
</evidence>
<evidence type="ECO:0000256" key="10">
    <source>
        <dbReference type="ARBA" id="ARBA00066767"/>
    </source>
</evidence>
<keyword evidence="4 15" id="KW-0012">Acyltransferase</keyword>
<dbReference type="Pfam" id="PF03588">
    <property type="entry name" value="Leu_Phe_trans"/>
    <property type="match status" value="1"/>
</dbReference>
<dbReference type="Gene3D" id="3.40.630.70">
    <property type="entry name" value="Leucyl/phenylalanyl-tRNA-protein transferase, C-terminal domain"/>
    <property type="match status" value="1"/>
</dbReference>
<evidence type="ECO:0000256" key="7">
    <source>
        <dbReference type="ARBA" id="ARBA00051538"/>
    </source>
</evidence>
<accession>A0A4R6XRC1</accession>
<comment type="similarity">
    <text evidence="9 15">Belongs to the L/F-transferase family.</text>
</comment>
<dbReference type="EC" id="2.3.2.6" evidence="10 15"/>
<evidence type="ECO:0000313" key="16">
    <source>
        <dbReference type="EMBL" id="TDR22432.1"/>
    </source>
</evidence>
<dbReference type="AlphaFoldDB" id="A0A4R6XRC1"/>
<evidence type="ECO:0000256" key="1">
    <source>
        <dbReference type="ARBA" id="ARBA00004496"/>
    </source>
</evidence>
<dbReference type="FunFam" id="3.30.70.3550:FF:000001">
    <property type="entry name" value="Leucyl/phenylalanyl-tRNA--protein transferase"/>
    <property type="match status" value="1"/>
</dbReference>
<evidence type="ECO:0000256" key="6">
    <source>
        <dbReference type="ARBA" id="ARBA00050652"/>
    </source>
</evidence>
<dbReference type="OrthoDB" id="9790282at2"/>
<keyword evidence="17" id="KW-1185">Reference proteome</keyword>
<dbReference type="RefSeq" id="WP_099019074.1">
    <property type="nucleotide sequence ID" value="NZ_NIHB01000002.1"/>
</dbReference>
<dbReference type="InterPro" id="IPR042203">
    <property type="entry name" value="Leu/Phe-tRNA_Trfase_C"/>
</dbReference>
<evidence type="ECO:0000256" key="5">
    <source>
        <dbReference type="ARBA" id="ARBA00050607"/>
    </source>
</evidence>
<comment type="caution">
    <text evidence="16">The sequence shown here is derived from an EMBL/GenBank/DDBJ whole genome shotgun (WGS) entry which is preliminary data.</text>
</comment>
<evidence type="ECO:0000256" key="3">
    <source>
        <dbReference type="ARBA" id="ARBA00022679"/>
    </source>
</evidence>
<dbReference type="SUPFAM" id="SSF55729">
    <property type="entry name" value="Acyl-CoA N-acyltransferases (Nat)"/>
    <property type="match status" value="1"/>
</dbReference>
<evidence type="ECO:0000313" key="17">
    <source>
        <dbReference type="Proteomes" id="UP000295724"/>
    </source>
</evidence>
<comment type="catalytic activity">
    <reaction evidence="6 15">
        <text>N-terminal L-arginyl-[protein] + L-leucyl-tRNA(Leu) = N-terminal L-leucyl-L-arginyl-[protein] + tRNA(Leu) + H(+)</text>
        <dbReference type="Rhea" id="RHEA:50416"/>
        <dbReference type="Rhea" id="RHEA-COMP:9613"/>
        <dbReference type="Rhea" id="RHEA-COMP:9622"/>
        <dbReference type="Rhea" id="RHEA-COMP:12672"/>
        <dbReference type="Rhea" id="RHEA-COMP:12673"/>
        <dbReference type="ChEBI" id="CHEBI:15378"/>
        <dbReference type="ChEBI" id="CHEBI:64719"/>
        <dbReference type="ChEBI" id="CHEBI:78442"/>
        <dbReference type="ChEBI" id="CHEBI:78494"/>
        <dbReference type="ChEBI" id="CHEBI:133044"/>
        <dbReference type="EC" id="2.3.2.6"/>
    </reaction>
</comment>
<sequence length="218" mass="24251">MILPCIDGTTPFPPINQALNDPDGLLCFGGDLSSHRLTQAYKKGIFPWYSLGEPILWWSPSERMVMRPNEFHVSKSLKKAINQLAPQFHFNRNFKSTAEHCAQVSRKDKGTWIHPEMIAAYTALFNEGHAFCLEVEIDGALAGGIYGVALGAIYCGESMFSLQTNGSKMAMYGLCQHMLKNGIKLLDCQLHNPHLASLGAKLIPRTDFIKQLNQWAAV</sequence>
<evidence type="ECO:0000256" key="12">
    <source>
        <dbReference type="ARBA" id="ARBA00077136"/>
    </source>
</evidence>
<keyword evidence="2 15" id="KW-0963">Cytoplasm</keyword>
<evidence type="ECO:0000256" key="14">
    <source>
        <dbReference type="ARBA" id="ARBA00083640"/>
    </source>
</evidence>
<dbReference type="PANTHER" id="PTHR30098:SF2">
    <property type="entry name" value="LEUCYL_PHENYLALANYL-TRNA--PROTEIN TRANSFERASE"/>
    <property type="match status" value="1"/>
</dbReference>